<dbReference type="InterPro" id="IPR032675">
    <property type="entry name" value="LRR_dom_sf"/>
</dbReference>
<feature type="region of interest" description="Disordered" evidence="1">
    <location>
        <begin position="576"/>
        <end position="611"/>
    </location>
</feature>
<dbReference type="InParanoid" id="A0A286UPH7"/>
<feature type="compositionally biased region" description="Polar residues" evidence="1">
    <location>
        <begin position="707"/>
        <end position="723"/>
    </location>
</feature>
<dbReference type="InterPro" id="IPR036047">
    <property type="entry name" value="F-box-like_dom_sf"/>
</dbReference>
<dbReference type="AlphaFoldDB" id="A0A286UPH7"/>
<dbReference type="InterPro" id="IPR057207">
    <property type="entry name" value="FBXL15_LRR"/>
</dbReference>
<feature type="domain" description="F-box/LRR-repeat protein 15-like leucin rich repeat" evidence="3">
    <location>
        <begin position="137"/>
        <end position="294"/>
    </location>
</feature>
<dbReference type="Proteomes" id="UP000217199">
    <property type="component" value="Unassembled WGS sequence"/>
</dbReference>
<feature type="region of interest" description="Disordered" evidence="1">
    <location>
        <begin position="629"/>
        <end position="753"/>
    </location>
</feature>
<dbReference type="SUPFAM" id="SSF81383">
    <property type="entry name" value="F-box domain"/>
    <property type="match status" value="1"/>
</dbReference>
<comment type="caution">
    <text evidence="4">The sequence shown here is derived from an EMBL/GenBank/DDBJ whole genome shotgun (WGS) entry which is preliminary data.</text>
</comment>
<dbReference type="OrthoDB" id="10257471at2759"/>
<feature type="compositionally biased region" description="Polar residues" evidence="1">
    <location>
        <begin position="987"/>
        <end position="996"/>
    </location>
</feature>
<feature type="region of interest" description="Disordered" evidence="1">
    <location>
        <begin position="968"/>
        <end position="1004"/>
    </location>
</feature>
<dbReference type="Pfam" id="PF25372">
    <property type="entry name" value="DUF7885"/>
    <property type="match status" value="2"/>
</dbReference>
<dbReference type="Gene3D" id="3.80.10.10">
    <property type="entry name" value="Ribonuclease Inhibitor"/>
    <property type="match status" value="3"/>
</dbReference>
<feature type="compositionally biased region" description="Low complexity" evidence="1">
    <location>
        <begin position="1"/>
        <end position="16"/>
    </location>
</feature>
<feature type="compositionally biased region" description="Polar residues" evidence="1">
    <location>
        <begin position="582"/>
        <end position="600"/>
    </location>
</feature>
<protein>
    <submittedName>
        <fullName evidence="4">RNI</fullName>
    </submittedName>
</protein>
<evidence type="ECO:0000259" key="3">
    <source>
        <dbReference type="Pfam" id="PF25372"/>
    </source>
</evidence>
<gene>
    <name evidence="4" type="ORF">PNOK_0400200</name>
</gene>
<dbReference type="SMART" id="SM00367">
    <property type="entry name" value="LRR_CC"/>
    <property type="match status" value="11"/>
</dbReference>
<organism evidence="4 5">
    <name type="scientific">Pyrrhoderma noxium</name>
    <dbReference type="NCBI Taxonomy" id="2282107"/>
    <lineage>
        <taxon>Eukaryota</taxon>
        <taxon>Fungi</taxon>
        <taxon>Dikarya</taxon>
        <taxon>Basidiomycota</taxon>
        <taxon>Agaricomycotina</taxon>
        <taxon>Agaricomycetes</taxon>
        <taxon>Hymenochaetales</taxon>
        <taxon>Hymenochaetaceae</taxon>
        <taxon>Pyrrhoderma</taxon>
    </lineage>
</organism>
<accession>A0A286UPH7</accession>
<dbReference type="STRING" id="2282107.A0A286UPH7"/>
<feature type="compositionally biased region" description="Basic and acidic residues" evidence="1">
    <location>
        <begin position="638"/>
        <end position="655"/>
    </location>
</feature>
<dbReference type="GO" id="GO:0031146">
    <property type="term" value="P:SCF-dependent proteasomal ubiquitin-dependent protein catabolic process"/>
    <property type="evidence" value="ECO:0007669"/>
    <property type="project" value="TreeGrafter"/>
</dbReference>
<dbReference type="EMBL" id="NBII01000003">
    <property type="protein sequence ID" value="PAV21375.1"/>
    <property type="molecule type" value="Genomic_DNA"/>
</dbReference>
<dbReference type="SUPFAM" id="SSF52058">
    <property type="entry name" value="L domain-like"/>
    <property type="match status" value="1"/>
</dbReference>
<keyword evidence="5" id="KW-1185">Reference proteome</keyword>
<feature type="domain" description="F-box/LRR-repeat protein 15-like leucin rich repeat" evidence="3">
    <location>
        <begin position="374"/>
        <end position="505"/>
    </location>
</feature>
<dbReference type="GO" id="GO:0019005">
    <property type="term" value="C:SCF ubiquitin ligase complex"/>
    <property type="evidence" value="ECO:0007669"/>
    <property type="project" value="TreeGrafter"/>
</dbReference>
<evidence type="ECO:0000313" key="5">
    <source>
        <dbReference type="Proteomes" id="UP000217199"/>
    </source>
</evidence>
<feature type="region of interest" description="Disordered" evidence="1">
    <location>
        <begin position="790"/>
        <end position="825"/>
    </location>
</feature>
<feature type="compositionally biased region" description="Low complexity" evidence="1">
    <location>
        <begin position="968"/>
        <end position="986"/>
    </location>
</feature>
<dbReference type="InterPro" id="IPR001810">
    <property type="entry name" value="F-box_dom"/>
</dbReference>
<feature type="region of interest" description="Disordered" evidence="1">
    <location>
        <begin position="867"/>
        <end position="938"/>
    </location>
</feature>
<feature type="compositionally biased region" description="Low complexity" evidence="1">
    <location>
        <begin position="663"/>
        <end position="678"/>
    </location>
</feature>
<proteinExistence type="predicted"/>
<sequence length="1004" mass="110950">MAIYSSSLNNSTTSLSENEEDELKEVANQAYYSKDVIPAQWSASTRERRPQTPPHSPASHLPPEILIHVIKQITSQRDLYNVLFVSRSWCECAVEFLWHRPNFQELQRFNQMLQVIQSGDRIFNYPHFVRRLNLTFAGSELTDDVFRQLVCCPKLERLTLVNCVGLSNDALLNVLPHFKNLVALDLTSTTSCSDKVIIALAKSATKLQGINLGGCKDITDEGVLAIAENCPLLRRIKLSGVKKITNKSVLAFAKQCPTLLEVDLYGCPKVTDVAIRALWKQLPYLRDFKLMQCSELTDLAFPADPDLLGIERSELVERAFPNTVQLALDPLPPLRLSHLCDHLRMLDLSSCALITDDAIAGIIACAPKIRNLYLAKCNRLTDAAVESICKLGKHLHYLHLGHASSITDKSVRWLAQSCVRLRYIDLANCSRLSDMSVFELAGLTRLRRIGLVRVTNLTDQAIFALADRHSTLERIHLSYCQNITIMSIHFLLQRLTKLTHLSLTGIPAFRRPELQQFCRPAPREFNTNQRSTFCVYSGKGVDNLRLYLAALMANVHAVPDSNDDYDNDIDTDYDAEEDEELTNNSDQDQGAQHDQNQSMETPRVSYPPNWRGASGATLIAPQEVFNMEEQQEVATHSRATEREIEERVEQPEIRESPLVIEDTNPSSMATTPSPTSQPYSEAGPSSLRTHVRGFGTDLIVEAPTPSPQITPYASRQPTYSTPNLPVFDRANSDISDETSNKSSGTNKSVTSNGAGFFRHYNSGVISDDSPSGAYTPDLIFAELGHGRGRSETTQAESFVIDGPGPSTIRQPYWRHEGQSSRSNSDFTSKLEFLSLNGSDTALSSSSSASRNPQSRLSLAINQARPVRRDLQHHDPSSPIPYLSSSPTTRELQESVHYALAHSSGTSKANTSNTAVASGSHSSLLGPDPSVQGSTNSRGRATKRNFKSLHNAVEHFPSSFFFGRANGSGTNNSASSSSTVSLLGRGSMSTPNIISSETNHHPNDN</sequence>
<evidence type="ECO:0000259" key="2">
    <source>
        <dbReference type="Pfam" id="PF12937"/>
    </source>
</evidence>
<reference evidence="4 5" key="1">
    <citation type="journal article" date="2017" name="Mol. Ecol.">
        <title>Comparative and population genomic landscape of Phellinus noxius: A hypervariable fungus causing root rot in trees.</title>
        <authorList>
            <person name="Chung C.L."/>
            <person name="Lee T.J."/>
            <person name="Akiba M."/>
            <person name="Lee H.H."/>
            <person name="Kuo T.H."/>
            <person name="Liu D."/>
            <person name="Ke H.M."/>
            <person name="Yokoi T."/>
            <person name="Roa M.B."/>
            <person name="Lu M.J."/>
            <person name="Chang Y.Y."/>
            <person name="Ann P.J."/>
            <person name="Tsai J.N."/>
            <person name="Chen C.Y."/>
            <person name="Tzean S.S."/>
            <person name="Ota Y."/>
            <person name="Hattori T."/>
            <person name="Sahashi N."/>
            <person name="Liou R.F."/>
            <person name="Kikuchi T."/>
            <person name="Tsai I.J."/>
        </authorList>
    </citation>
    <scope>NUCLEOTIDE SEQUENCE [LARGE SCALE GENOMIC DNA]</scope>
    <source>
        <strain evidence="4 5">FFPRI411160</strain>
    </source>
</reference>
<feature type="compositionally biased region" description="Polar residues" evidence="1">
    <location>
        <begin position="740"/>
        <end position="753"/>
    </location>
</feature>
<feature type="domain" description="F-box" evidence="2">
    <location>
        <begin position="59"/>
        <end position="103"/>
    </location>
</feature>
<feature type="compositionally biased region" description="Polar residues" evidence="1">
    <location>
        <begin position="902"/>
        <end position="922"/>
    </location>
</feature>
<dbReference type="PANTHER" id="PTHR13318">
    <property type="entry name" value="PARTNER OF PAIRED, ISOFORM B-RELATED"/>
    <property type="match status" value="1"/>
</dbReference>
<name>A0A286UPH7_9AGAM</name>
<evidence type="ECO:0000313" key="4">
    <source>
        <dbReference type="EMBL" id="PAV21375.1"/>
    </source>
</evidence>
<evidence type="ECO:0000256" key="1">
    <source>
        <dbReference type="SAM" id="MobiDB-lite"/>
    </source>
</evidence>
<dbReference type="Pfam" id="PF12937">
    <property type="entry name" value="F-box-like"/>
    <property type="match status" value="1"/>
</dbReference>
<dbReference type="InterPro" id="IPR006553">
    <property type="entry name" value="Leu-rich_rpt_Cys-con_subtyp"/>
</dbReference>
<feature type="region of interest" description="Disordered" evidence="1">
    <location>
        <begin position="1"/>
        <end position="22"/>
    </location>
</feature>